<gene>
    <name evidence="1" type="ORF">GQ607_005320</name>
</gene>
<dbReference type="OrthoDB" id="2104739at2759"/>
<reference evidence="1 2" key="1">
    <citation type="submission" date="2019-12" db="EMBL/GenBank/DDBJ databases">
        <title>A genome sequence resource for the geographically widespread anthracnose pathogen Colletotrichum asianum.</title>
        <authorList>
            <person name="Meng Y."/>
        </authorList>
    </citation>
    <scope>NUCLEOTIDE SEQUENCE [LARGE SCALE GENOMIC DNA]</scope>
    <source>
        <strain evidence="1 2">ICMP 18580</strain>
    </source>
</reference>
<accession>A0A8H3ZPC5</accession>
<evidence type="ECO:0000313" key="2">
    <source>
        <dbReference type="Proteomes" id="UP000434172"/>
    </source>
</evidence>
<keyword evidence="2" id="KW-1185">Reference proteome</keyword>
<name>A0A8H3ZPC5_9PEZI</name>
<proteinExistence type="predicted"/>
<dbReference type="Proteomes" id="UP000434172">
    <property type="component" value="Unassembled WGS sequence"/>
</dbReference>
<dbReference type="EMBL" id="WOWK01000023">
    <property type="protein sequence ID" value="KAF0327459.1"/>
    <property type="molecule type" value="Genomic_DNA"/>
</dbReference>
<comment type="caution">
    <text evidence="1">The sequence shown here is derived from an EMBL/GenBank/DDBJ whole genome shotgun (WGS) entry which is preliminary data.</text>
</comment>
<evidence type="ECO:0008006" key="3">
    <source>
        <dbReference type="Google" id="ProtNLM"/>
    </source>
</evidence>
<evidence type="ECO:0000313" key="1">
    <source>
        <dbReference type="EMBL" id="KAF0327459.1"/>
    </source>
</evidence>
<organism evidence="1 2">
    <name type="scientific">Colletotrichum asianum</name>
    <dbReference type="NCBI Taxonomy" id="702518"/>
    <lineage>
        <taxon>Eukaryota</taxon>
        <taxon>Fungi</taxon>
        <taxon>Dikarya</taxon>
        <taxon>Ascomycota</taxon>
        <taxon>Pezizomycotina</taxon>
        <taxon>Sordariomycetes</taxon>
        <taxon>Hypocreomycetidae</taxon>
        <taxon>Glomerellales</taxon>
        <taxon>Glomerellaceae</taxon>
        <taxon>Colletotrichum</taxon>
        <taxon>Colletotrichum gloeosporioides species complex</taxon>
    </lineage>
</organism>
<dbReference type="AlphaFoldDB" id="A0A8H3ZPC5"/>
<sequence length="285" mass="31434">MTDIKTIGRDQVKLKAFSRYLIDTILKPTKLASMVNSVALASTSASPNPHAANSITQFAGNTQPAARGRREILKDECILRDGFRCAYSHCSDYESISKGLCVPPAGMPAGGTHLSHVLPLALGEFNNANQVEREAVANVWYALYRYFPGLEGKVGPDSLNQHQNLITFHTGVREDYDDHRLAFNPVDGEINKYEIKNLQGAPSAVKPPQGHREVMTLVSFDNRYALPEPEFFRAHYEIAKILDATGIGVNIEAEIHASYHDPENLSPDGSTDLGSIMKRKMLLNV</sequence>
<protein>
    <recommendedName>
        <fullName evidence="3">HNH nuclease domain-containing protein</fullName>
    </recommendedName>
</protein>